<protein>
    <submittedName>
        <fullName evidence="1">Uncharacterized protein</fullName>
    </submittedName>
</protein>
<proteinExistence type="predicted"/>
<organism evidence="1">
    <name type="scientific">Edafosvirus sp</name>
    <dbReference type="NCBI Taxonomy" id="2487765"/>
    <lineage>
        <taxon>Viruses</taxon>
        <taxon>Varidnaviria</taxon>
        <taxon>Bamfordvirae</taxon>
        <taxon>Nucleocytoviricota</taxon>
        <taxon>Megaviricetes</taxon>
        <taxon>Imitervirales</taxon>
        <taxon>Mimiviridae</taxon>
        <taxon>Klosneuvirinae</taxon>
    </lineage>
</organism>
<accession>A0A3G4ZUN3</accession>
<dbReference type="Gene3D" id="3.30.40.220">
    <property type="match status" value="2"/>
</dbReference>
<reference evidence="1" key="1">
    <citation type="submission" date="2018-10" db="EMBL/GenBank/DDBJ databases">
        <title>Hidden diversity of soil giant viruses.</title>
        <authorList>
            <person name="Schulz F."/>
            <person name="Alteio L."/>
            <person name="Goudeau D."/>
            <person name="Ryan E.M."/>
            <person name="Malmstrom R.R."/>
            <person name="Blanchard J."/>
            <person name="Woyke T."/>
        </authorList>
    </citation>
    <scope>NUCLEOTIDE SEQUENCE</scope>
    <source>
        <strain evidence="1">EDV1</strain>
    </source>
</reference>
<dbReference type="EMBL" id="MK072085">
    <property type="protein sequence ID" value="AYV78608.1"/>
    <property type="molecule type" value="Genomic_DNA"/>
</dbReference>
<sequence length="500" mass="58642">MVKCDKCENELSEKAKLPTCEPCRRNAKAKEKRKENPRCKKVKKNNKNCTYEVLLHGYCGKHKIEIWVDIVRAGGKEPCSGYLRGCRVELDPDGPKKCPHCRKKENDADKRRRGIIKEHNENIGDDEDKICNNCRGTFSKEHFYNKRGQKLSKCPSCLFFQAIYEETRPTTRNERYNIKDKVTEIKNRAKKSNIELLLTDDDIKKIIVLNCTYCNLPADPNANIKYFNGIDRIINSYDYVPGNVCPACDMCNFMKYTHSVDDFIKYCNNINQNKYCLEISNDDMKHSPFSTIKYEAKIRNIEFKLSKDEFNEIIKHKCYYCGNNNIEKQIGIDRICSKIIDDDGNEKKESYNKDNCRACCKICNVMKKNYPIDDFLDHIKKILDYNNSIDKKNKYMIKKFNLNDIKQFDFDETEKKYKKLINIFENKDSKKETFIKEIINNESNNKKKKINIDDNENENENIDFDVSDDINKKIMGKKKINIVDDGNNNLDDYGDVIVNK</sequence>
<evidence type="ECO:0000313" key="1">
    <source>
        <dbReference type="EMBL" id="AYV78608.1"/>
    </source>
</evidence>
<name>A0A3G4ZUN3_9VIRU</name>
<gene>
    <name evidence="1" type="ORF">Edafosvirus20_8</name>
</gene>